<feature type="non-terminal residue" evidence="1">
    <location>
        <position position="97"/>
    </location>
</feature>
<keyword evidence="2" id="KW-1185">Reference proteome</keyword>
<evidence type="ECO:0000313" key="1">
    <source>
        <dbReference type="EMBL" id="KAG0581875.1"/>
    </source>
</evidence>
<reference evidence="1" key="1">
    <citation type="submission" date="2020-06" db="EMBL/GenBank/DDBJ databases">
        <title>WGS assembly of Ceratodon purpureus strain R40.</title>
        <authorList>
            <person name="Carey S.B."/>
            <person name="Jenkins J."/>
            <person name="Shu S."/>
            <person name="Lovell J.T."/>
            <person name="Sreedasyam A."/>
            <person name="Maumus F."/>
            <person name="Tiley G.P."/>
            <person name="Fernandez-Pozo N."/>
            <person name="Barry K."/>
            <person name="Chen C."/>
            <person name="Wang M."/>
            <person name="Lipzen A."/>
            <person name="Daum C."/>
            <person name="Saski C.A."/>
            <person name="Payton A.C."/>
            <person name="Mcbreen J.C."/>
            <person name="Conrad R.E."/>
            <person name="Kollar L.M."/>
            <person name="Olsson S."/>
            <person name="Huttunen S."/>
            <person name="Landis J.B."/>
            <person name="Wickett N.J."/>
            <person name="Johnson M.G."/>
            <person name="Rensing S.A."/>
            <person name="Grimwood J."/>
            <person name="Schmutz J."/>
            <person name="Mcdaniel S.F."/>
        </authorList>
    </citation>
    <scope>NUCLEOTIDE SEQUENCE</scope>
    <source>
        <strain evidence="1">R40</strain>
    </source>
</reference>
<sequence length="97" mass="10657">MKEGGLIISPSNQLVFGQDCQGYRVIIVKDISFQFVNAIVEAMNDAVDKIKWKDTEPDDLTSEFLSTVIMGVSSAISARTKSSDTVRSELLKACRAQ</sequence>
<proteinExistence type="predicted"/>
<accession>A0A8T0IFU7</accession>
<dbReference type="EMBL" id="CM026423">
    <property type="protein sequence ID" value="KAG0581875.1"/>
    <property type="molecule type" value="Genomic_DNA"/>
</dbReference>
<dbReference type="AlphaFoldDB" id="A0A8T0IFU7"/>
<comment type="caution">
    <text evidence="1">The sequence shown here is derived from an EMBL/GenBank/DDBJ whole genome shotgun (WGS) entry which is preliminary data.</text>
</comment>
<dbReference type="Proteomes" id="UP000822688">
    <property type="component" value="Chromosome 3"/>
</dbReference>
<evidence type="ECO:0000313" key="2">
    <source>
        <dbReference type="Proteomes" id="UP000822688"/>
    </source>
</evidence>
<name>A0A8T0IFU7_CERPU</name>
<gene>
    <name evidence="1" type="ORF">KC19_3G016300</name>
</gene>
<organism evidence="1 2">
    <name type="scientific">Ceratodon purpureus</name>
    <name type="common">Fire moss</name>
    <name type="synonym">Dicranum purpureum</name>
    <dbReference type="NCBI Taxonomy" id="3225"/>
    <lineage>
        <taxon>Eukaryota</taxon>
        <taxon>Viridiplantae</taxon>
        <taxon>Streptophyta</taxon>
        <taxon>Embryophyta</taxon>
        <taxon>Bryophyta</taxon>
        <taxon>Bryophytina</taxon>
        <taxon>Bryopsida</taxon>
        <taxon>Dicranidae</taxon>
        <taxon>Pseudoditrichales</taxon>
        <taxon>Ditrichaceae</taxon>
        <taxon>Ceratodon</taxon>
    </lineage>
</organism>
<protein>
    <submittedName>
        <fullName evidence="1">Uncharacterized protein</fullName>
    </submittedName>
</protein>